<dbReference type="Pfam" id="PF00072">
    <property type="entry name" value="Response_reg"/>
    <property type="match status" value="1"/>
</dbReference>
<dbReference type="PANTHER" id="PTHR43280:SF10">
    <property type="entry name" value="REGULATORY PROTEIN POCR"/>
    <property type="match status" value="1"/>
</dbReference>
<dbReference type="Gene3D" id="3.40.50.2300">
    <property type="match status" value="1"/>
</dbReference>
<organism evidence="7 8">
    <name type="scientific">Cohnella boryungensis</name>
    <dbReference type="NCBI Taxonomy" id="768479"/>
    <lineage>
        <taxon>Bacteria</taxon>
        <taxon>Bacillati</taxon>
        <taxon>Bacillota</taxon>
        <taxon>Bacilli</taxon>
        <taxon>Bacillales</taxon>
        <taxon>Paenibacillaceae</taxon>
        <taxon>Cohnella</taxon>
    </lineage>
</organism>
<gene>
    <name evidence="7" type="ORF">ACFO1S_26275</name>
</gene>
<evidence type="ECO:0000256" key="2">
    <source>
        <dbReference type="ARBA" id="ARBA00023125"/>
    </source>
</evidence>
<reference evidence="8" key="1">
    <citation type="journal article" date="2019" name="Int. J. Syst. Evol. Microbiol.">
        <title>The Global Catalogue of Microorganisms (GCM) 10K type strain sequencing project: providing services to taxonomists for standard genome sequencing and annotation.</title>
        <authorList>
            <consortium name="The Broad Institute Genomics Platform"/>
            <consortium name="The Broad Institute Genome Sequencing Center for Infectious Disease"/>
            <person name="Wu L."/>
            <person name="Ma J."/>
        </authorList>
    </citation>
    <scope>NUCLEOTIDE SEQUENCE [LARGE SCALE GENOMIC DNA]</scope>
    <source>
        <strain evidence="8">CGMCC 4.1641</strain>
    </source>
</reference>
<dbReference type="RefSeq" id="WP_204604115.1">
    <property type="nucleotide sequence ID" value="NZ_JBHSED010000070.1"/>
</dbReference>
<sequence length="538" mass="61552">MLKILIVDDIPSQVESIAATIPKDELGIGRIYKAYSGREALQLYRESSIDIVITDIRMPEMSGIELIREIRDMGRKVKIVVISGYADFEYAKSVVPYNISGYLMKPVNPDQLRETLGKLAEEIACEMKRQQEQQRDVYAFRENLPALKSELLQRLLYGYGMPNAELERKLFLLNLPFSLQQKAGLFVVRLEGKHQEYQRKDKELLEYAVMNMAEEMLQEAFHSWFCRDQNEYLVFIVSAKERTETNEQTLRYAMDVQAAALKKRVESLLGCGISIALAEDWTYFPGGIPGLYRSVIDGMRVIEEKRQSVFLRIAGSADQVRIGTLTSLYRPPLLLHLLDTGNWADAEKKIIEIFDELKSKNYPPEHANEAYFAIANAYQYMAHKKGKLLSEFGASSFGLMPAAPSLKQLEKWAFATLQSLREQSEDRSDKQTGLVDKVHTFVKENMNGNLSLQTIAAHIGLHPAYLSRVYRAETGSNLSEYIMRYRMELASYLLRSGDKKIYEIAQMLGYQAVPHFIKLFKAFTNMTPQDYRDRAGLS</sequence>
<proteinExistence type="predicted"/>
<dbReference type="InterPro" id="IPR001789">
    <property type="entry name" value="Sig_transdc_resp-reg_receiver"/>
</dbReference>
<evidence type="ECO:0000313" key="8">
    <source>
        <dbReference type="Proteomes" id="UP001595755"/>
    </source>
</evidence>
<keyword evidence="8" id="KW-1185">Reference proteome</keyword>
<accession>A0ABV8SJ82</accession>
<dbReference type="PROSITE" id="PS50110">
    <property type="entry name" value="RESPONSE_REGULATORY"/>
    <property type="match status" value="1"/>
</dbReference>
<keyword evidence="4" id="KW-0597">Phosphoprotein</keyword>
<dbReference type="EMBL" id="JBHSED010000070">
    <property type="protein sequence ID" value="MFC4306933.1"/>
    <property type="molecule type" value="Genomic_DNA"/>
</dbReference>
<dbReference type="PROSITE" id="PS00041">
    <property type="entry name" value="HTH_ARAC_FAMILY_1"/>
    <property type="match status" value="1"/>
</dbReference>
<dbReference type="Pfam" id="PF12833">
    <property type="entry name" value="HTH_18"/>
    <property type="match status" value="1"/>
</dbReference>
<evidence type="ECO:0000256" key="1">
    <source>
        <dbReference type="ARBA" id="ARBA00023015"/>
    </source>
</evidence>
<dbReference type="Proteomes" id="UP001595755">
    <property type="component" value="Unassembled WGS sequence"/>
</dbReference>
<dbReference type="SMART" id="SM00342">
    <property type="entry name" value="HTH_ARAC"/>
    <property type="match status" value="1"/>
</dbReference>
<evidence type="ECO:0000256" key="4">
    <source>
        <dbReference type="PROSITE-ProRule" id="PRU00169"/>
    </source>
</evidence>
<dbReference type="InterPro" id="IPR011006">
    <property type="entry name" value="CheY-like_superfamily"/>
</dbReference>
<comment type="caution">
    <text evidence="7">The sequence shown here is derived from an EMBL/GenBank/DDBJ whole genome shotgun (WGS) entry which is preliminary data.</text>
</comment>
<keyword evidence="2" id="KW-0238">DNA-binding</keyword>
<name>A0ABV8SJ82_9BACL</name>
<dbReference type="InterPro" id="IPR009057">
    <property type="entry name" value="Homeodomain-like_sf"/>
</dbReference>
<feature type="modified residue" description="4-aspartylphosphate" evidence="4">
    <location>
        <position position="55"/>
    </location>
</feature>
<dbReference type="SMART" id="SM00448">
    <property type="entry name" value="REC"/>
    <property type="match status" value="1"/>
</dbReference>
<feature type="domain" description="Response regulatory" evidence="6">
    <location>
        <begin position="3"/>
        <end position="120"/>
    </location>
</feature>
<dbReference type="SUPFAM" id="SSF52172">
    <property type="entry name" value="CheY-like"/>
    <property type="match status" value="1"/>
</dbReference>
<evidence type="ECO:0000256" key="3">
    <source>
        <dbReference type="ARBA" id="ARBA00023163"/>
    </source>
</evidence>
<keyword evidence="3" id="KW-0804">Transcription</keyword>
<dbReference type="SUPFAM" id="SSF46689">
    <property type="entry name" value="Homeodomain-like"/>
    <property type="match status" value="2"/>
</dbReference>
<dbReference type="CDD" id="cd17536">
    <property type="entry name" value="REC_YesN-like"/>
    <property type="match status" value="1"/>
</dbReference>
<dbReference type="Gene3D" id="1.10.10.60">
    <property type="entry name" value="Homeodomain-like"/>
    <property type="match status" value="2"/>
</dbReference>
<evidence type="ECO:0000259" key="6">
    <source>
        <dbReference type="PROSITE" id="PS50110"/>
    </source>
</evidence>
<evidence type="ECO:0000313" key="7">
    <source>
        <dbReference type="EMBL" id="MFC4306933.1"/>
    </source>
</evidence>
<protein>
    <submittedName>
        <fullName evidence="7">Response regulator</fullName>
    </submittedName>
</protein>
<evidence type="ECO:0000259" key="5">
    <source>
        <dbReference type="PROSITE" id="PS01124"/>
    </source>
</evidence>
<dbReference type="PROSITE" id="PS01124">
    <property type="entry name" value="HTH_ARAC_FAMILY_2"/>
    <property type="match status" value="1"/>
</dbReference>
<feature type="domain" description="HTH araC/xylS-type" evidence="5">
    <location>
        <begin position="436"/>
        <end position="534"/>
    </location>
</feature>
<dbReference type="InterPro" id="IPR018062">
    <property type="entry name" value="HTH_AraC-typ_CS"/>
</dbReference>
<dbReference type="InterPro" id="IPR018060">
    <property type="entry name" value="HTH_AraC"/>
</dbReference>
<keyword evidence="1" id="KW-0805">Transcription regulation</keyword>
<dbReference type="PANTHER" id="PTHR43280">
    <property type="entry name" value="ARAC-FAMILY TRANSCRIPTIONAL REGULATOR"/>
    <property type="match status" value="1"/>
</dbReference>